<gene>
    <name evidence="3" type="primary">LOC112053635</name>
</gene>
<dbReference type="OrthoDB" id="6119313at2759"/>
<protein>
    <submittedName>
        <fullName evidence="3">Uncharacterized protein LOC112053635 isoform X1</fullName>
    </submittedName>
</protein>
<dbReference type="GeneID" id="112053635"/>
<evidence type="ECO:0000313" key="3">
    <source>
        <dbReference type="RefSeq" id="XP_023948883.2"/>
    </source>
</evidence>
<accession>A0A6J1NVS0</accession>
<proteinExistence type="predicted"/>
<keyword evidence="2" id="KW-1185">Reference proteome</keyword>
<dbReference type="InterPro" id="IPR032060">
    <property type="entry name" value="MGA_dom"/>
</dbReference>
<reference evidence="3" key="1">
    <citation type="submission" date="2025-08" db="UniProtKB">
        <authorList>
            <consortium name="RefSeq"/>
        </authorList>
    </citation>
    <scope>IDENTIFICATION</scope>
</reference>
<organism evidence="2 3">
    <name type="scientific">Bicyclus anynana</name>
    <name type="common">Squinting bush brown butterfly</name>
    <dbReference type="NCBI Taxonomy" id="110368"/>
    <lineage>
        <taxon>Eukaryota</taxon>
        <taxon>Metazoa</taxon>
        <taxon>Ecdysozoa</taxon>
        <taxon>Arthropoda</taxon>
        <taxon>Hexapoda</taxon>
        <taxon>Insecta</taxon>
        <taxon>Pterygota</taxon>
        <taxon>Neoptera</taxon>
        <taxon>Endopterygota</taxon>
        <taxon>Lepidoptera</taxon>
        <taxon>Glossata</taxon>
        <taxon>Ditrysia</taxon>
        <taxon>Papilionoidea</taxon>
        <taxon>Nymphalidae</taxon>
        <taxon>Satyrinae</taxon>
        <taxon>Satyrini</taxon>
        <taxon>Mycalesina</taxon>
        <taxon>Bicyclus</taxon>
    </lineage>
</organism>
<evidence type="ECO:0000313" key="2">
    <source>
        <dbReference type="Proteomes" id="UP001652582"/>
    </source>
</evidence>
<dbReference type="RefSeq" id="XP_023948883.2">
    <property type="nucleotide sequence ID" value="XM_024093115.2"/>
</dbReference>
<sequence length="1531" mass="175768">MKIPTSRCLKVSANFSSINITLNARAFKNIDWAMECDRKVFSSNIIRSDNKVQNNLYDLLHIVPVQPLPENTSINTSINDCGFVPKTDKFYVPKKKNGRKVLTVRGIRNSFERDVYSYLLLDLEKQKNVLLRKIRYGSSRDEKTKELAMNMLKTDTPISKSAWQMLMNINPAEHTFSSQYILWNGKSIQINGSKGGKHKFICKYDVGKYKNSSQKKSGSKITNISKRKQLLHHSLSVKFKPGPLTKKKDLDISYQRYHFGEIDLVELPGTGLEIQPSYGKPLPPLVETFINKSFLPTDGFLTQKWAKFAVSVLGKDEKGKGVRQDEDSCVTFDLNYKCFQNRLLMRNDTEFSKISMCNKSASIPQEDLSIISEVRNVMVDVLNAVEINLKQDEMYTGEEEPREISACNTVSYSNTKNKRRKELHRLDVTVITISDSTELDDSSSCQNAYCTLGCICDSLKCSYKLKRHCGRIECMFNCKCDFSKYKYMTSLDNHNCSDIIPGLINLDKTLGQTLAKEEQKFHQTVLVTDDRSILLKSDRRNWKASKKYAEFYSKMHLKTECIETRAFSIVCPKLDCKNIEPWCMVHNLYKCFCKGKFTESMPRVIEENITVENDSALSEQVSSTLGTPNLLSNSKEAFVNETPRNDVIVTRLRRYREDSSYDKNDHVSKVGEKENDVFSDTGYICTRVLPYTGRKYKDEYYKSTNKKIIEMEENDVVLQKKMKSLIGYNTDLELIENINNININNNNIQESNNRVLPSTSKEFSDTVTVYDDQRKKRLPQKTSLVSWLEQSYKEYKQQSEKGLIKFSLEAPRIGKARLYTWEFILTRYREAQNYFLISNQKPHRIFISVNVNKAYFKDCTNISDISLSDIDKYPATVKHLLTNATDLKENFCILKGLAQCWELVGTVTKVNEKRDTQEENQIHQLMISDENDSEFNTSCDNINVEDLPMILVEDGALELEQETCDVVPLISVVQSEIAKSKWFVMKVENDFIELQFIKKGFFVKYESIVKAISAARLYGKTVRLSLQKCLNSQNDPQFGIYAIPNNENSCVFIGPYEKNENLGVETIKKAETVDSLFPESRTSGIWVITNKIDNIKVIDDPLQFIIPTCLNNDKMVALDNEASTKYNEITNDISSNIQINNLHVNKTKKTTIKQVKPIKIRKTDGFYHLTSNGCLKPIKSPKKDLNIKSLLIDSHVKNVTGTVMKKSIQTNYLNKALVSSAKPIAEIAPLIKISNADNIPKVQTKRPESGMFVLKPEEINKRSLETNILNEQPQTSKQHVNYDVNDEISMDIERFLESSVICTQPIDEIFVISDDENEKDHKVIESCKDIWIVCKNIDNLGWLPGKINLEKNISFEFPGFKSSAFYPESEAFEKITQILARKVYVPKHIELQWQVIETEAEIGSIEKLEAEYLISDYILTKNGLRHKSDLKTSLESSKNAKKIKKEKIPRTKHEESGSVMEFSLKKLKQKNKIMEYLEETSQTLEDEGSFLWNETISKREAILASFSETSEEFQNEFSEQLNCILDKITDK</sequence>
<evidence type="ECO:0000259" key="1">
    <source>
        <dbReference type="Pfam" id="PF16059"/>
    </source>
</evidence>
<feature type="domain" description="MGA conserved" evidence="1">
    <location>
        <begin position="442"/>
        <end position="483"/>
    </location>
</feature>
<name>A0A6J1NVS0_BICAN</name>
<dbReference type="Pfam" id="PF16059">
    <property type="entry name" value="MGA_dom"/>
    <property type="match status" value="1"/>
</dbReference>
<dbReference type="Proteomes" id="UP001652582">
    <property type="component" value="Chromosome 6"/>
</dbReference>
<dbReference type="KEGG" id="bany:112053635"/>